<evidence type="ECO:0000256" key="5">
    <source>
        <dbReference type="SAM" id="Coils"/>
    </source>
</evidence>
<feature type="coiled-coil region" evidence="5">
    <location>
        <begin position="51"/>
        <end position="85"/>
    </location>
</feature>
<dbReference type="GO" id="GO:0005912">
    <property type="term" value="C:adherens junction"/>
    <property type="evidence" value="ECO:0007669"/>
    <property type="project" value="UniProtKB-SubCell"/>
</dbReference>
<feature type="compositionally biased region" description="Polar residues" evidence="6">
    <location>
        <begin position="157"/>
        <end position="170"/>
    </location>
</feature>
<evidence type="ECO:0000256" key="1">
    <source>
        <dbReference type="ARBA" id="ARBA00004536"/>
    </source>
</evidence>
<evidence type="ECO:0000313" key="8">
    <source>
        <dbReference type="Proteomes" id="UP000694388"/>
    </source>
</evidence>
<keyword evidence="3" id="KW-0965">Cell junction</keyword>
<dbReference type="Proteomes" id="UP000694388">
    <property type="component" value="Unplaced"/>
</dbReference>
<name>A0A8C4R3Z5_EPTBU</name>
<feature type="compositionally biased region" description="Gly residues" evidence="6">
    <location>
        <begin position="173"/>
        <end position="190"/>
    </location>
</feature>
<dbReference type="AlphaFoldDB" id="A0A8C4R3Z5"/>
<dbReference type="GeneTree" id="ENSGT00940000159071"/>
<dbReference type="Pfam" id="PF10226">
    <property type="entry name" value="CCDC85"/>
    <property type="match status" value="1"/>
</dbReference>
<sequence length="330" mass="36939">MAKSAEESSKESLSKISDEELLRWSKEELVRRLRRLDAEKISVMMDHGSLMKEVNRRLQTHLHEIRGLKEVNQRLQDDSQELRDLCCFLDDDRQKSKKLAWEWQRFGRYSAAVLRKEVAVYQRKLRDLELKQEDLVRGNADLKEICLMLDDERTDTGSRSSIGSQTSLSNVPGAGGPRDGGDGSSSGSGSGSSSSGSAGTASPDSGMLMGWRAVRPSTNTRNFSETSHLVSMKLDHNLHHPSQDGDVSSDVFESHSIYPSSATQIPEAVVKAVTVLQVHEKLQTAECEQAMSQEEKAIVREMCNVRPKYYVICTFISTKWSTPPTRFTSL</sequence>
<comment type="subcellular location">
    <subcellularLocation>
        <location evidence="1">Cell junction</location>
        <location evidence="1">Adherens junction</location>
    </subcellularLocation>
</comment>
<evidence type="ECO:0000313" key="7">
    <source>
        <dbReference type="Ensembl" id="ENSEBUP00000023831.1"/>
    </source>
</evidence>
<reference evidence="7" key="1">
    <citation type="submission" date="2025-08" db="UniProtKB">
        <authorList>
            <consortium name="Ensembl"/>
        </authorList>
    </citation>
    <scope>IDENTIFICATION</scope>
</reference>
<dbReference type="OMA" id="KKLAWEW"/>
<accession>A0A8C4R3Z5</accession>
<proteinExistence type="inferred from homology"/>
<dbReference type="InterPro" id="IPR019359">
    <property type="entry name" value="CCDC85"/>
</dbReference>
<feature type="region of interest" description="Disordered" evidence="6">
    <location>
        <begin position="154"/>
        <end position="209"/>
    </location>
</feature>
<keyword evidence="4 5" id="KW-0175">Coiled coil</keyword>
<evidence type="ECO:0000256" key="3">
    <source>
        <dbReference type="ARBA" id="ARBA00022949"/>
    </source>
</evidence>
<keyword evidence="8" id="KW-1185">Reference proteome</keyword>
<evidence type="ECO:0000256" key="4">
    <source>
        <dbReference type="ARBA" id="ARBA00023054"/>
    </source>
</evidence>
<evidence type="ECO:0000256" key="6">
    <source>
        <dbReference type="SAM" id="MobiDB-lite"/>
    </source>
</evidence>
<feature type="compositionally biased region" description="Low complexity" evidence="6">
    <location>
        <begin position="191"/>
        <end position="206"/>
    </location>
</feature>
<organism evidence="7 8">
    <name type="scientific">Eptatretus burgeri</name>
    <name type="common">Inshore hagfish</name>
    <dbReference type="NCBI Taxonomy" id="7764"/>
    <lineage>
        <taxon>Eukaryota</taxon>
        <taxon>Metazoa</taxon>
        <taxon>Chordata</taxon>
        <taxon>Craniata</taxon>
        <taxon>Vertebrata</taxon>
        <taxon>Cyclostomata</taxon>
        <taxon>Myxini</taxon>
        <taxon>Myxiniformes</taxon>
        <taxon>Myxinidae</taxon>
        <taxon>Eptatretinae</taxon>
        <taxon>Eptatretus</taxon>
    </lineage>
</organism>
<reference evidence="7" key="2">
    <citation type="submission" date="2025-09" db="UniProtKB">
        <authorList>
            <consortium name="Ensembl"/>
        </authorList>
    </citation>
    <scope>IDENTIFICATION</scope>
</reference>
<protein>
    <submittedName>
        <fullName evidence="7">Coiled-coil domain containing 85C, b</fullName>
    </submittedName>
</protein>
<dbReference type="PANTHER" id="PTHR13546:SF15">
    <property type="entry name" value="CCDC85"/>
    <property type="match status" value="1"/>
</dbReference>
<evidence type="ECO:0000256" key="2">
    <source>
        <dbReference type="ARBA" id="ARBA00009052"/>
    </source>
</evidence>
<dbReference type="PANTHER" id="PTHR13546">
    <property type="entry name" value="RE60986P"/>
    <property type="match status" value="1"/>
</dbReference>
<comment type="similarity">
    <text evidence="2">Belongs to the CCDC85 family.</text>
</comment>
<dbReference type="Ensembl" id="ENSEBUT00000024407.1">
    <property type="protein sequence ID" value="ENSEBUP00000023831.1"/>
    <property type="gene ID" value="ENSEBUG00000014679.1"/>
</dbReference>